<dbReference type="EMBL" id="PFWP01000046">
    <property type="protein sequence ID" value="PJA49578.1"/>
    <property type="molecule type" value="Genomic_DNA"/>
</dbReference>
<evidence type="ECO:0000256" key="1">
    <source>
        <dbReference type="SAM" id="Phobius"/>
    </source>
</evidence>
<proteinExistence type="predicted"/>
<dbReference type="AlphaFoldDB" id="A0A2M7XLL9"/>
<reference evidence="3" key="1">
    <citation type="submission" date="2017-09" db="EMBL/GenBank/DDBJ databases">
        <title>Depth-based differentiation of microbial function through sediment-hosted aquifers and enrichment of novel symbionts in the deep terrestrial subsurface.</title>
        <authorList>
            <person name="Probst A.J."/>
            <person name="Ladd B."/>
            <person name="Jarett J.K."/>
            <person name="Geller-Mcgrath D.E."/>
            <person name="Sieber C.M.K."/>
            <person name="Emerson J.B."/>
            <person name="Anantharaman K."/>
            <person name="Thomas B.C."/>
            <person name="Malmstrom R."/>
            <person name="Stieglmeier M."/>
            <person name="Klingl A."/>
            <person name="Woyke T."/>
            <person name="Ryan C.M."/>
            <person name="Banfield J.F."/>
        </authorList>
    </citation>
    <scope>NUCLEOTIDE SEQUENCE [LARGE SCALE GENOMIC DNA]</scope>
</reference>
<gene>
    <name evidence="2" type="ORF">CO169_01645</name>
</gene>
<sequence length="499" mass="51371">MTFKLKNQSFLPWKVVGVAAFVFIFSAWFFLFHPPQSKSASLTNASATLSNSRISFYGVVNTGASAGSNAITIKNSGNYADVNLNHLFPNDTVSVGAEGGLTVASVYTGTNTFLLSAGLTIPASDGDAVYATQSGTLTVTFTTTNAIPANGDILITIADPAANQNDGAPDTTENIGDNGFDFNGITTSNITCPTGANWSITSATAGSGSGHTVICTTNAEVAADSALTVVVGDGTKGLVNPAPYYSSNTQGLADNYTITVATRNANDLEIDTVDVKASIVEAVLVSATVDETLTFQIQGIAIGETACGQALDVTSTPTSIPWGLLDTADIFKEAAQQLTVSTNADGGYTVKIEENDQMGKNGVACAGNGGEGVNCIQDSTCSVSGCDESTGYNWTDAATYRGLGYSLQDFDGSDAAFVYNSNDPCTNSAGAGTFCAKQLADIAASETKATIMCGGGGDCSSNGPVNSKDIYVCYRIAISGTQPAGYYYNKVKYTATATF</sequence>
<keyword evidence="1" id="KW-0812">Transmembrane</keyword>
<protein>
    <submittedName>
        <fullName evidence="2">Uncharacterized protein</fullName>
    </submittedName>
</protein>
<evidence type="ECO:0000313" key="2">
    <source>
        <dbReference type="EMBL" id="PJA49578.1"/>
    </source>
</evidence>
<keyword evidence="1" id="KW-1133">Transmembrane helix</keyword>
<name>A0A2M7XLL9_9BACT</name>
<comment type="caution">
    <text evidence="2">The sequence shown here is derived from an EMBL/GenBank/DDBJ whole genome shotgun (WGS) entry which is preliminary data.</text>
</comment>
<organism evidence="2 3">
    <name type="scientific">Candidatus Shapirobacteria bacterium CG_4_9_14_3_um_filter_39_13</name>
    <dbReference type="NCBI Taxonomy" id="1974479"/>
    <lineage>
        <taxon>Bacteria</taxon>
        <taxon>Candidatus Shapironibacteriota</taxon>
    </lineage>
</organism>
<accession>A0A2M7XLL9</accession>
<evidence type="ECO:0000313" key="3">
    <source>
        <dbReference type="Proteomes" id="UP000230062"/>
    </source>
</evidence>
<feature type="transmembrane region" description="Helical" evidence="1">
    <location>
        <begin position="12"/>
        <end position="31"/>
    </location>
</feature>
<keyword evidence="1" id="KW-0472">Membrane</keyword>
<dbReference type="Proteomes" id="UP000230062">
    <property type="component" value="Unassembled WGS sequence"/>
</dbReference>